<evidence type="ECO:0000313" key="6">
    <source>
        <dbReference type="EMBL" id="SQD78507.1"/>
    </source>
</evidence>
<gene>
    <name evidence="6" type="ORF">MORIYA_2029</name>
</gene>
<dbReference type="Pfam" id="PF02311">
    <property type="entry name" value="AraC_binding"/>
    <property type="match status" value="1"/>
</dbReference>
<dbReference type="InterPro" id="IPR003313">
    <property type="entry name" value="AraC-bd"/>
</dbReference>
<dbReference type="OrthoDB" id="9809338at2"/>
<dbReference type="GO" id="GO:0043565">
    <property type="term" value="F:sequence-specific DNA binding"/>
    <property type="evidence" value="ECO:0007669"/>
    <property type="project" value="InterPro"/>
</dbReference>
<dbReference type="SUPFAM" id="SSF46689">
    <property type="entry name" value="Homeodomain-like"/>
    <property type="match status" value="2"/>
</dbReference>
<evidence type="ECO:0000313" key="7">
    <source>
        <dbReference type="Proteomes" id="UP000250163"/>
    </source>
</evidence>
<dbReference type="EMBL" id="LS483250">
    <property type="protein sequence ID" value="SQD78507.1"/>
    <property type="molecule type" value="Genomic_DNA"/>
</dbReference>
<evidence type="ECO:0000256" key="2">
    <source>
        <dbReference type="ARBA" id="ARBA00023125"/>
    </source>
</evidence>
<dbReference type="SUPFAM" id="SSF51215">
    <property type="entry name" value="Regulatory protein AraC"/>
    <property type="match status" value="1"/>
</dbReference>
<evidence type="ECO:0000256" key="1">
    <source>
        <dbReference type="ARBA" id="ARBA00023015"/>
    </source>
</evidence>
<keyword evidence="4" id="KW-0804">Transcription</keyword>
<dbReference type="InterPro" id="IPR020449">
    <property type="entry name" value="Tscrpt_reg_AraC-type_HTH"/>
</dbReference>
<feature type="domain" description="HTH araC/xylS-type" evidence="5">
    <location>
        <begin position="177"/>
        <end position="274"/>
    </location>
</feature>
<dbReference type="PANTHER" id="PTHR46796">
    <property type="entry name" value="HTH-TYPE TRANSCRIPTIONAL ACTIVATOR RHAS-RELATED"/>
    <property type="match status" value="1"/>
</dbReference>
<sequence length="281" mass="32226">MSHISKEKAEFKIVDAFNGLEIVDADYQEQTFSKHVHEGYTIGVIDKGAQRFERSGSIHIADENSIIFVNADDVHTGESATQDGWRYRAMYPHPSHFESMTNDLYDGQFNAPYFNHAVVKDPQLSAQLRLLFTQIDNNASKLLIETILYSIMMYMTLRHSSMKNTPDDISGSKQRLLLAKEYLDAYPEENVSLLTLATMAGLSQFHFIRQFKKVFYIAPHSYQIQMRLKKAKTLLMLGVKPVQVAIDCGFHDQSHFNRHFKKAMGTSPSKFQKQAVLYKML</sequence>
<keyword evidence="1" id="KW-0805">Transcription regulation</keyword>
<dbReference type="InterPro" id="IPR009057">
    <property type="entry name" value="Homeodomain-like_sf"/>
</dbReference>
<evidence type="ECO:0000256" key="4">
    <source>
        <dbReference type="ARBA" id="ARBA00023163"/>
    </source>
</evidence>
<proteinExistence type="predicted"/>
<dbReference type="RefSeq" id="WP_112714656.1">
    <property type="nucleotide sequence ID" value="NZ_LS483250.1"/>
</dbReference>
<dbReference type="PANTHER" id="PTHR46796:SF2">
    <property type="entry name" value="TRANSCRIPTIONAL REGULATORY PROTEIN"/>
    <property type="match status" value="1"/>
</dbReference>
<dbReference type="Proteomes" id="UP000250163">
    <property type="component" value="Chromosome MORIYA"/>
</dbReference>
<keyword evidence="2" id="KW-0238">DNA-binding</keyword>
<dbReference type="KEGG" id="mya:MORIYA_2029"/>
<dbReference type="PROSITE" id="PS01124">
    <property type="entry name" value="HTH_ARAC_FAMILY_2"/>
    <property type="match status" value="1"/>
</dbReference>
<evidence type="ECO:0000259" key="5">
    <source>
        <dbReference type="PROSITE" id="PS01124"/>
    </source>
</evidence>
<dbReference type="InterPro" id="IPR037923">
    <property type="entry name" value="HTH-like"/>
</dbReference>
<dbReference type="AlphaFoldDB" id="A0A330LND4"/>
<dbReference type="InterPro" id="IPR050204">
    <property type="entry name" value="AraC_XylS_family_regulators"/>
</dbReference>
<organism evidence="6 7">
    <name type="scientific">Moritella yayanosii</name>
    <dbReference type="NCBI Taxonomy" id="69539"/>
    <lineage>
        <taxon>Bacteria</taxon>
        <taxon>Pseudomonadati</taxon>
        <taxon>Pseudomonadota</taxon>
        <taxon>Gammaproteobacteria</taxon>
        <taxon>Alteromonadales</taxon>
        <taxon>Moritellaceae</taxon>
        <taxon>Moritella</taxon>
    </lineage>
</organism>
<name>A0A330LND4_9GAMM</name>
<dbReference type="SMART" id="SM00342">
    <property type="entry name" value="HTH_ARAC"/>
    <property type="match status" value="1"/>
</dbReference>
<accession>A0A330LND4</accession>
<dbReference type="InterPro" id="IPR018060">
    <property type="entry name" value="HTH_AraC"/>
</dbReference>
<keyword evidence="3" id="KW-0010">Activator</keyword>
<evidence type="ECO:0000256" key="3">
    <source>
        <dbReference type="ARBA" id="ARBA00023159"/>
    </source>
</evidence>
<dbReference type="GO" id="GO:0003700">
    <property type="term" value="F:DNA-binding transcription factor activity"/>
    <property type="evidence" value="ECO:0007669"/>
    <property type="project" value="InterPro"/>
</dbReference>
<protein>
    <submittedName>
        <fullName evidence="6">Substrate-binding transcriptional regulator, araC family</fullName>
    </submittedName>
</protein>
<dbReference type="PRINTS" id="PR00032">
    <property type="entry name" value="HTHARAC"/>
</dbReference>
<dbReference type="Gene3D" id="1.10.10.60">
    <property type="entry name" value="Homeodomain-like"/>
    <property type="match status" value="2"/>
</dbReference>
<dbReference type="Pfam" id="PF12833">
    <property type="entry name" value="HTH_18"/>
    <property type="match status" value="1"/>
</dbReference>
<reference evidence="7" key="1">
    <citation type="submission" date="2018-05" db="EMBL/GenBank/DDBJ databases">
        <authorList>
            <person name="Cea G.-C."/>
            <person name="William W."/>
        </authorList>
    </citation>
    <scope>NUCLEOTIDE SEQUENCE [LARGE SCALE GENOMIC DNA]</scope>
    <source>
        <strain evidence="7">DB21MT 5</strain>
    </source>
</reference>
<keyword evidence="7" id="KW-1185">Reference proteome</keyword>